<evidence type="ECO:0000256" key="1">
    <source>
        <dbReference type="ARBA" id="ARBA00004834"/>
    </source>
</evidence>
<sequence length="325" mass="36506">MKMKILLFLLCANGFAQSGSQTTENLKTTSEIRIRDPFILPHKQSGTYYLYAQTGNRNAQTPAGVEVYWSSDLKHWAGPEPVLELPEGFWGAKGIWAPEVHEYKDKYYLFATMHPTRGLAHGFKYKGTQIFVADSPKGPFKPFENRPHLDPEWMTLDGTLYVEDGQPWMVFCHEWKQIRDGTMDLIKLKSDLSATEGSSTVLFAASESPWTANDKSGNKFVTDGPFLYKTKTGKLIMIWSTVGKSMAYNVSMALSDNGKIAGPWKHIGPPLIEKDGGHGMLFKNFEGELLLSIHQPNRGGLERLHLFHIEDAGDRLILGDEVKLP</sequence>
<dbReference type="Proteomes" id="UP000366872">
    <property type="component" value="Unassembled WGS sequence"/>
</dbReference>
<dbReference type="GO" id="GO:0005975">
    <property type="term" value="P:carbohydrate metabolic process"/>
    <property type="evidence" value="ECO:0007669"/>
    <property type="project" value="InterPro"/>
</dbReference>
<protein>
    <recommendedName>
        <fullName evidence="9">Glycoside hydrolase</fullName>
    </recommendedName>
</protein>
<dbReference type="PANTHER" id="PTHR43301">
    <property type="entry name" value="ARABINAN ENDO-1,5-ALPHA-L-ARABINOSIDASE"/>
    <property type="match status" value="1"/>
</dbReference>
<keyword evidence="4 5" id="KW-0326">Glycosidase</keyword>
<feature type="signal peptide" evidence="6">
    <location>
        <begin position="1"/>
        <end position="18"/>
    </location>
</feature>
<dbReference type="InterPro" id="IPR006710">
    <property type="entry name" value="Glyco_hydro_43"/>
</dbReference>
<evidence type="ECO:0000256" key="3">
    <source>
        <dbReference type="ARBA" id="ARBA00022801"/>
    </source>
</evidence>
<dbReference type="GO" id="GO:0004553">
    <property type="term" value="F:hydrolase activity, hydrolyzing O-glycosyl compounds"/>
    <property type="evidence" value="ECO:0007669"/>
    <property type="project" value="InterPro"/>
</dbReference>
<dbReference type="InterPro" id="IPR050727">
    <property type="entry name" value="GH43_arabinanases"/>
</dbReference>
<evidence type="ECO:0008006" key="9">
    <source>
        <dbReference type="Google" id="ProtNLM"/>
    </source>
</evidence>
<evidence type="ECO:0000313" key="7">
    <source>
        <dbReference type="EMBL" id="VGO13614.1"/>
    </source>
</evidence>
<keyword evidence="3 5" id="KW-0378">Hydrolase</keyword>
<keyword evidence="8" id="KW-1185">Reference proteome</keyword>
<comment type="pathway">
    <text evidence="1">Glycan metabolism; L-arabinan degradation.</text>
</comment>
<dbReference type="PANTHER" id="PTHR43301:SF3">
    <property type="entry name" value="ARABINAN ENDO-1,5-ALPHA-L-ARABINOSIDASE A-RELATED"/>
    <property type="match status" value="1"/>
</dbReference>
<evidence type="ECO:0000256" key="6">
    <source>
        <dbReference type="SAM" id="SignalP"/>
    </source>
</evidence>
<keyword evidence="6" id="KW-0732">Signal</keyword>
<dbReference type="Pfam" id="PF04616">
    <property type="entry name" value="Glyco_hydro_43"/>
    <property type="match status" value="1"/>
</dbReference>
<accession>A0A6C2U1T1</accession>
<gene>
    <name evidence="7" type="ORF">PDESU_02171</name>
</gene>
<evidence type="ECO:0000256" key="5">
    <source>
        <dbReference type="RuleBase" id="RU361187"/>
    </source>
</evidence>
<evidence type="ECO:0000256" key="4">
    <source>
        <dbReference type="ARBA" id="ARBA00023295"/>
    </source>
</evidence>
<feature type="chain" id="PRO_5025669169" description="Glycoside hydrolase" evidence="6">
    <location>
        <begin position="19"/>
        <end position="325"/>
    </location>
</feature>
<dbReference type="SUPFAM" id="SSF75005">
    <property type="entry name" value="Arabinanase/levansucrase/invertase"/>
    <property type="match status" value="1"/>
</dbReference>
<dbReference type="EMBL" id="CAAHFG010000001">
    <property type="protein sequence ID" value="VGO13614.1"/>
    <property type="molecule type" value="Genomic_DNA"/>
</dbReference>
<evidence type="ECO:0000256" key="2">
    <source>
        <dbReference type="ARBA" id="ARBA00009865"/>
    </source>
</evidence>
<organism evidence="7 8">
    <name type="scientific">Pontiella desulfatans</name>
    <dbReference type="NCBI Taxonomy" id="2750659"/>
    <lineage>
        <taxon>Bacteria</taxon>
        <taxon>Pseudomonadati</taxon>
        <taxon>Kiritimatiellota</taxon>
        <taxon>Kiritimatiellia</taxon>
        <taxon>Kiritimatiellales</taxon>
        <taxon>Pontiellaceae</taxon>
        <taxon>Pontiella</taxon>
    </lineage>
</organism>
<name>A0A6C2U1T1_PONDE</name>
<proteinExistence type="inferred from homology"/>
<comment type="similarity">
    <text evidence="2 5">Belongs to the glycosyl hydrolase 43 family.</text>
</comment>
<dbReference type="CDD" id="cd08981">
    <property type="entry name" value="GH43_Bt1873-like"/>
    <property type="match status" value="1"/>
</dbReference>
<dbReference type="AlphaFoldDB" id="A0A6C2U1T1"/>
<reference evidence="7 8" key="1">
    <citation type="submission" date="2019-04" db="EMBL/GenBank/DDBJ databases">
        <authorList>
            <person name="Van Vliet M D."/>
        </authorList>
    </citation>
    <scope>NUCLEOTIDE SEQUENCE [LARGE SCALE GENOMIC DNA]</scope>
    <source>
        <strain evidence="7 8">F1</strain>
    </source>
</reference>
<evidence type="ECO:0000313" key="8">
    <source>
        <dbReference type="Proteomes" id="UP000366872"/>
    </source>
</evidence>
<dbReference type="Gene3D" id="2.115.10.20">
    <property type="entry name" value="Glycosyl hydrolase domain, family 43"/>
    <property type="match status" value="1"/>
</dbReference>
<dbReference type="InterPro" id="IPR023296">
    <property type="entry name" value="Glyco_hydro_beta-prop_sf"/>
</dbReference>